<sequence>MPIDRRRFNRSLAALAGGAFVPGLGARTAWAATPEELTIIAAASTGGGYDTLARTVQQILESGDVVGNVEVLNVPGAGGTVGLAQLVGSGTPSTLLTTGLGMVGAVLINKSAVTLSEATPVARLQGEYQPLVVAAASPIRTLDDLAAAFNADPGAVSWGGFGIGSPDHLLSAQVVKAIGGDVKRMNYIVVGAGSEMLPLVLSNQITVATGGYAEFGDLIKSGALRALAISSPERLPGIDVPTLREQGVDTELVNWRGLMGAPGLSADQLAGLDEALGRLAKSEAWAETCTRRGWQNLHMPSAEFKTFLEAEDRRVTALIGELGIAG</sequence>
<protein>
    <submittedName>
        <fullName evidence="3">Putative tricarboxylic transport membrane protein</fullName>
    </submittedName>
</protein>
<proteinExistence type="inferred from homology"/>
<name>A0A7W6EA41_9HYPH</name>
<evidence type="ECO:0000256" key="1">
    <source>
        <dbReference type="ARBA" id="ARBA00006987"/>
    </source>
</evidence>
<keyword evidence="2" id="KW-0732">Signal</keyword>
<comment type="caution">
    <text evidence="3">The sequence shown here is derived from an EMBL/GenBank/DDBJ whole genome shotgun (WGS) entry which is preliminary data.</text>
</comment>
<dbReference type="Gene3D" id="3.40.190.10">
    <property type="entry name" value="Periplasmic binding protein-like II"/>
    <property type="match status" value="1"/>
</dbReference>
<gene>
    <name evidence="3" type="ORF">GGR04_001376</name>
</gene>
<dbReference type="InterPro" id="IPR042100">
    <property type="entry name" value="Bug_dom1"/>
</dbReference>
<accession>A0A7W6EA41</accession>
<dbReference type="Pfam" id="PF03401">
    <property type="entry name" value="TctC"/>
    <property type="match status" value="1"/>
</dbReference>
<dbReference type="Proteomes" id="UP000542776">
    <property type="component" value="Unassembled WGS sequence"/>
</dbReference>
<reference evidence="3 4" key="1">
    <citation type="submission" date="2020-08" db="EMBL/GenBank/DDBJ databases">
        <title>Genomic Encyclopedia of Type Strains, Phase IV (KMG-IV): sequencing the most valuable type-strain genomes for metagenomic binning, comparative biology and taxonomic classification.</title>
        <authorList>
            <person name="Goeker M."/>
        </authorList>
    </citation>
    <scope>NUCLEOTIDE SEQUENCE [LARGE SCALE GENOMIC DNA]</scope>
    <source>
        <strain evidence="3 4">DSM 102238</strain>
    </source>
</reference>
<dbReference type="RefSeq" id="WP_183199097.1">
    <property type="nucleotide sequence ID" value="NZ_JACIEK010000002.1"/>
</dbReference>
<organism evidence="3 4">
    <name type="scientific">Aureimonas pseudogalii</name>
    <dbReference type="NCBI Taxonomy" id="1744844"/>
    <lineage>
        <taxon>Bacteria</taxon>
        <taxon>Pseudomonadati</taxon>
        <taxon>Pseudomonadota</taxon>
        <taxon>Alphaproteobacteria</taxon>
        <taxon>Hyphomicrobiales</taxon>
        <taxon>Aurantimonadaceae</taxon>
        <taxon>Aureimonas</taxon>
    </lineage>
</organism>
<dbReference type="PANTHER" id="PTHR42928">
    <property type="entry name" value="TRICARBOXYLATE-BINDING PROTEIN"/>
    <property type="match status" value="1"/>
</dbReference>
<dbReference type="PROSITE" id="PS51318">
    <property type="entry name" value="TAT"/>
    <property type="match status" value="1"/>
</dbReference>
<evidence type="ECO:0000313" key="3">
    <source>
        <dbReference type="EMBL" id="MBB3997540.1"/>
    </source>
</evidence>
<evidence type="ECO:0000256" key="2">
    <source>
        <dbReference type="SAM" id="SignalP"/>
    </source>
</evidence>
<dbReference type="InterPro" id="IPR005064">
    <property type="entry name" value="BUG"/>
</dbReference>
<keyword evidence="4" id="KW-1185">Reference proteome</keyword>
<dbReference type="PANTHER" id="PTHR42928:SF3">
    <property type="entry name" value="UPF0065 PROTEIN YFLP"/>
    <property type="match status" value="1"/>
</dbReference>
<dbReference type="AlphaFoldDB" id="A0A7W6EA41"/>
<dbReference type="CDD" id="cd07012">
    <property type="entry name" value="PBP2_Bug_TTT"/>
    <property type="match status" value="1"/>
</dbReference>
<feature type="chain" id="PRO_5031562173" evidence="2">
    <location>
        <begin position="32"/>
        <end position="326"/>
    </location>
</feature>
<feature type="signal peptide" evidence="2">
    <location>
        <begin position="1"/>
        <end position="31"/>
    </location>
</feature>
<dbReference type="EMBL" id="JACIEK010000002">
    <property type="protein sequence ID" value="MBB3997540.1"/>
    <property type="molecule type" value="Genomic_DNA"/>
</dbReference>
<dbReference type="SUPFAM" id="SSF53850">
    <property type="entry name" value="Periplasmic binding protein-like II"/>
    <property type="match status" value="1"/>
</dbReference>
<dbReference type="InterPro" id="IPR006311">
    <property type="entry name" value="TAT_signal"/>
</dbReference>
<comment type="similarity">
    <text evidence="1">Belongs to the UPF0065 (bug) family.</text>
</comment>
<evidence type="ECO:0000313" key="4">
    <source>
        <dbReference type="Proteomes" id="UP000542776"/>
    </source>
</evidence>
<dbReference type="Gene3D" id="3.40.190.150">
    <property type="entry name" value="Bordetella uptake gene, domain 1"/>
    <property type="match status" value="1"/>
</dbReference>
<dbReference type="PIRSF" id="PIRSF017082">
    <property type="entry name" value="YflP"/>
    <property type="match status" value="1"/>
</dbReference>